<keyword evidence="2" id="KW-0238">DNA-binding</keyword>
<dbReference type="GO" id="GO:0003700">
    <property type="term" value="F:DNA-binding transcription factor activity"/>
    <property type="evidence" value="ECO:0007669"/>
    <property type="project" value="InterPro"/>
</dbReference>
<sequence>MFLTLNPESGVPLFTQLHDAIVSAIAHGELRDGDKLDPVRRVAADFGINPATVKKAYDKLVAEGLAETAGRSGTVVRPGARTDAQNQQLVEGLQRAALLARAQGFNDSEIRSHLDAILKDLP</sequence>
<keyword evidence="1" id="KW-0805">Transcription regulation</keyword>
<dbReference type="AlphaFoldDB" id="A0A2A4AJI3"/>
<dbReference type="PANTHER" id="PTHR38445:SF7">
    <property type="entry name" value="GNTR-FAMILY TRANSCRIPTIONAL REGULATOR"/>
    <property type="match status" value="1"/>
</dbReference>
<dbReference type="PROSITE" id="PS50949">
    <property type="entry name" value="HTH_GNTR"/>
    <property type="match status" value="1"/>
</dbReference>
<dbReference type="InterPro" id="IPR000524">
    <property type="entry name" value="Tscrpt_reg_HTH_GntR"/>
</dbReference>
<dbReference type="CDD" id="cd07377">
    <property type="entry name" value="WHTH_GntR"/>
    <property type="match status" value="1"/>
</dbReference>
<evidence type="ECO:0000256" key="2">
    <source>
        <dbReference type="ARBA" id="ARBA00023125"/>
    </source>
</evidence>
<reference evidence="5 6" key="1">
    <citation type="submission" date="2017-09" db="EMBL/GenBank/DDBJ databases">
        <title>Draft Genome Sequence of Corynebacterium accolens AH4003.</title>
        <authorList>
            <person name="Chen Y."/>
            <person name="Oosthuysen W.F."/>
            <person name="Kelley S."/>
            <person name="Horswill A."/>
        </authorList>
    </citation>
    <scope>NUCLEOTIDE SEQUENCE [LARGE SCALE GENOMIC DNA]</scope>
    <source>
        <strain evidence="5 6">AH4003</strain>
    </source>
</reference>
<dbReference type="InterPro" id="IPR036390">
    <property type="entry name" value="WH_DNA-bd_sf"/>
</dbReference>
<gene>
    <name evidence="5" type="ORF">COM45_00365</name>
</gene>
<feature type="domain" description="HTH gntR-type" evidence="4">
    <location>
        <begin position="11"/>
        <end position="79"/>
    </location>
</feature>
<evidence type="ECO:0000259" key="4">
    <source>
        <dbReference type="PROSITE" id="PS50949"/>
    </source>
</evidence>
<dbReference type="EMBL" id="NWBP01000001">
    <property type="protein sequence ID" value="PCC83915.1"/>
    <property type="molecule type" value="Genomic_DNA"/>
</dbReference>
<comment type="caution">
    <text evidence="5">The sequence shown here is derived from an EMBL/GenBank/DDBJ whole genome shotgun (WGS) entry which is preliminary data.</text>
</comment>
<dbReference type="SMART" id="SM00345">
    <property type="entry name" value="HTH_GNTR"/>
    <property type="match status" value="1"/>
</dbReference>
<proteinExistence type="predicted"/>
<evidence type="ECO:0000256" key="1">
    <source>
        <dbReference type="ARBA" id="ARBA00023015"/>
    </source>
</evidence>
<accession>A0A2A4AJI3</accession>
<keyword evidence="3" id="KW-0804">Transcription</keyword>
<name>A0A2A4AJI3_9CORY</name>
<organism evidence="5 6">
    <name type="scientific">Corynebacterium accolens</name>
    <dbReference type="NCBI Taxonomy" id="38284"/>
    <lineage>
        <taxon>Bacteria</taxon>
        <taxon>Bacillati</taxon>
        <taxon>Actinomycetota</taxon>
        <taxon>Actinomycetes</taxon>
        <taxon>Mycobacteriales</taxon>
        <taxon>Corynebacteriaceae</taxon>
        <taxon>Corynebacterium</taxon>
    </lineage>
</organism>
<dbReference type="GO" id="GO:0003677">
    <property type="term" value="F:DNA binding"/>
    <property type="evidence" value="ECO:0007669"/>
    <property type="project" value="UniProtKB-KW"/>
</dbReference>
<protein>
    <submittedName>
        <fullName evidence="5">GntR family transcriptional regulator</fullName>
    </submittedName>
</protein>
<evidence type="ECO:0000313" key="6">
    <source>
        <dbReference type="Proteomes" id="UP000218690"/>
    </source>
</evidence>
<dbReference type="Gene3D" id="1.10.10.10">
    <property type="entry name" value="Winged helix-like DNA-binding domain superfamily/Winged helix DNA-binding domain"/>
    <property type="match status" value="1"/>
</dbReference>
<dbReference type="InterPro" id="IPR036388">
    <property type="entry name" value="WH-like_DNA-bd_sf"/>
</dbReference>
<evidence type="ECO:0000313" key="5">
    <source>
        <dbReference type="EMBL" id="PCC83915.1"/>
    </source>
</evidence>
<dbReference type="Proteomes" id="UP000218690">
    <property type="component" value="Unassembled WGS sequence"/>
</dbReference>
<dbReference type="SUPFAM" id="SSF46785">
    <property type="entry name" value="Winged helix' DNA-binding domain"/>
    <property type="match status" value="1"/>
</dbReference>
<dbReference type="Pfam" id="PF00392">
    <property type="entry name" value="GntR"/>
    <property type="match status" value="1"/>
</dbReference>
<evidence type="ECO:0000256" key="3">
    <source>
        <dbReference type="ARBA" id="ARBA00023163"/>
    </source>
</evidence>
<dbReference type="PANTHER" id="PTHR38445">
    <property type="entry name" value="HTH-TYPE TRANSCRIPTIONAL REPRESSOR YTRA"/>
    <property type="match status" value="1"/>
</dbReference>